<dbReference type="EMBL" id="AMFJ01000088">
    <property type="protein sequence ID" value="EKE29850.1"/>
    <property type="molecule type" value="Genomic_DNA"/>
</dbReference>
<sequence>MKKKTEETSKMNKQEIIYSAIVEKELLHNWLVQREQLKTLKELNDTMKDMTIVLKQFENHQFLEIHKSKWKMVLYNLSLWMLFAIGTVLWLMMLSWSTYHFFKDSPALKSAVENQLKLRQFDIQNIKDKIKTEIKKESPDIQEIKDKVKIEVKTELKKEATTVSKNNAWIWVPLK</sequence>
<organism evidence="2">
    <name type="scientific">uncultured bacterium</name>
    <name type="common">gcode 4</name>
    <dbReference type="NCBI Taxonomy" id="1234023"/>
    <lineage>
        <taxon>Bacteria</taxon>
        <taxon>environmental samples</taxon>
    </lineage>
</organism>
<feature type="transmembrane region" description="Helical" evidence="1">
    <location>
        <begin position="73"/>
        <end position="96"/>
    </location>
</feature>
<reference evidence="2" key="1">
    <citation type="journal article" date="2012" name="Science">
        <title>Fermentation, hydrogen, and sulfur metabolism in multiple uncultivated bacterial phyla.</title>
        <authorList>
            <person name="Wrighton K.C."/>
            <person name="Thomas B.C."/>
            <person name="Sharon I."/>
            <person name="Miller C.S."/>
            <person name="Castelle C.J."/>
            <person name="VerBerkmoes N.C."/>
            <person name="Wilkins M.J."/>
            <person name="Hettich R.L."/>
            <person name="Lipton M.S."/>
            <person name="Williams K.H."/>
            <person name="Long P.E."/>
            <person name="Banfield J.F."/>
        </authorList>
    </citation>
    <scope>NUCLEOTIDE SEQUENCE [LARGE SCALE GENOMIC DNA]</scope>
</reference>
<proteinExistence type="predicted"/>
<keyword evidence="1" id="KW-0472">Membrane</keyword>
<keyword evidence="1" id="KW-0812">Transmembrane</keyword>
<evidence type="ECO:0000313" key="2">
    <source>
        <dbReference type="EMBL" id="EKE29850.1"/>
    </source>
</evidence>
<protein>
    <submittedName>
        <fullName evidence="2">Uncharacterized protein</fullName>
    </submittedName>
</protein>
<accession>K2H1X6</accession>
<comment type="caution">
    <text evidence="2">The sequence shown here is derived from an EMBL/GenBank/DDBJ whole genome shotgun (WGS) entry which is preliminary data.</text>
</comment>
<keyword evidence="1" id="KW-1133">Transmembrane helix</keyword>
<dbReference type="AlphaFoldDB" id="K2H1X6"/>
<name>K2H1X6_9BACT</name>
<evidence type="ECO:0000256" key="1">
    <source>
        <dbReference type="SAM" id="Phobius"/>
    </source>
</evidence>
<gene>
    <name evidence="2" type="ORF">ACD_2C00088G0015</name>
</gene>